<evidence type="ECO:0000259" key="8">
    <source>
        <dbReference type="PROSITE" id="PS52029"/>
    </source>
</evidence>
<keyword evidence="3" id="KW-0808">Transferase</keyword>
<dbReference type="PANTHER" id="PTHR38589:SF1">
    <property type="entry name" value="BLR0621 PROTEIN"/>
    <property type="match status" value="1"/>
</dbReference>
<dbReference type="PROSITE" id="PS52029">
    <property type="entry name" value="LD_TPASE"/>
    <property type="match status" value="1"/>
</dbReference>
<evidence type="ECO:0000256" key="7">
    <source>
        <dbReference type="PROSITE-ProRule" id="PRU01373"/>
    </source>
</evidence>
<protein>
    <submittedName>
        <fullName evidence="9">L,D-transpeptidase family protein</fullName>
    </submittedName>
</protein>
<gene>
    <name evidence="9" type="ORF">QGN29_03295</name>
</gene>
<keyword evidence="5 7" id="KW-0573">Peptidoglycan synthesis</keyword>
<dbReference type="PANTHER" id="PTHR38589">
    <property type="entry name" value="BLR0621 PROTEIN"/>
    <property type="match status" value="1"/>
</dbReference>
<evidence type="ECO:0000256" key="6">
    <source>
        <dbReference type="ARBA" id="ARBA00023316"/>
    </source>
</evidence>
<dbReference type="InterPro" id="IPR038063">
    <property type="entry name" value="Transpep_catalytic_dom"/>
</dbReference>
<dbReference type="GO" id="GO:0071555">
    <property type="term" value="P:cell wall organization"/>
    <property type="evidence" value="ECO:0007669"/>
    <property type="project" value="UniProtKB-UniRule"/>
</dbReference>
<feature type="active site" description="Nucleophile" evidence="7">
    <location>
        <position position="149"/>
    </location>
</feature>
<dbReference type="GO" id="GO:0016740">
    <property type="term" value="F:transferase activity"/>
    <property type="evidence" value="ECO:0007669"/>
    <property type="project" value="UniProtKB-KW"/>
</dbReference>
<evidence type="ECO:0000256" key="5">
    <source>
        <dbReference type="ARBA" id="ARBA00022984"/>
    </source>
</evidence>
<evidence type="ECO:0000313" key="10">
    <source>
        <dbReference type="Proteomes" id="UP001268683"/>
    </source>
</evidence>
<dbReference type="EMBL" id="CP123872">
    <property type="protein sequence ID" value="WND03394.1"/>
    <property type="molecule type" value="Genomic_DNA"/>
</dbReference>
<proteinExistence type="inferred from homology"/>
<dbReference type="GO" id="GO:0009252">
    <property type="term" value="P:peptidoglycan biosynthetic process"/>
    <property type="evidence" value="ECO:0007669"/>
    <property type="project" value="UniProtKB-KW"/>
</dbReference>
<reference evidence="9" key="1">
    <citation type="submission" date="2023-04" db="EMBL/GenBank/DDBJ databases">
        <title>Complete genome sequence of Temperatibacter marinus.</title>
        <authorList>
            <person name="Rong J.-C."/>
            <person name="Yi M.-L."/>
            <person name="Zhao Q."/>
        </authorList>
    </citation>
    <scope>NUCLEOTIDE SEQUENCE</scope>
    <source>
        <strain evidence="9">NBRC 110045</strain>
    </source>
</reference>
<dbReference type="GO" id="GO:0008360">
    <property type="term" value="P:regulation of cell shape"/>
    <property type="evidence" value="ECO:0007669"/>
    <property type="project" value="UniProtKB-UniRule"/>
</dbReference>
<keyword evidence="4 7" id="KW-0133">Cell shape</keyword>
<feature type="domain" description="L,D-TPase catalytic" evidence="8">
    <location>
        <begin position="4"/>
        <end position="173"/>
    </location>
</feature>
<dbReference type="Pfam" id="PF03734">
    <property type="entry name" value="YkuD"/>
    <property type="match status" value="1"/>
</dbReference>
<accession>A0AA52EJ03</accession>
<name>A0AA52EJ03_9PROT</name>
<evidence type="ECO:0000256" key="3">
    <source>
        <dbReference type="ARBA" id="ARBA00022679"/>
    </source>
</evidence>
<dbReference type="AlphaFoldDB" id="A0AA52EJ03"/>
<dbReference type="SUPFAM" id="SSF141523">
    <property type="entry name" value="L,D-transpeptidase catalytic domain-like"/>
    <property type="match status" value="1"/>
</dbReference>
<evidence type="ECO:0000256" key="1">
    <source>
        <dbReference type="ARBA" id="ARBA00004752"/>
    </source>
</evidence>
<dbReference type="KEGG" id="tmk:QGN29_03295"/>
<evidence type="ECO:0000256" key="4">
    <source>
        <dbReference type="ARBA" id="ARBA00022960"/>
    </source>
</evidence>
<dbReference type="GO" id="GO:0004180">
    <property type="term" value="F:carboxypeptidase activity"/>
    <property type="evidence" value="ECO:0007669"/>
    <property type="project" value="UniProtKB-ARBA"/>
</dbReference>
<keyword evidence="10" id="KW-1185">Reference proteome</keyword>
<sequence>MTHWTVTQSIENPTTALMEGPLFKAKCSSGKKGFIPHLDGKEGDQMTPAGTYTVRQVFYRPDRISHPHTKVKIDPLSPDLGWCDDPHHKFYNKLVRLPFSSSHEKLWREDHVYDIIVVISHNDDPVVPFAGSAVFMHLARDDFSPTEGCIAMRLDSMLKFLSMVSVEDPLHFIAS</sequence>
<dbReference type="RefSeq" id="WP_310799247.1">
    <property type="nucleotide sequence ID" value="NZ_CP123872.1"/>
</dbReference>
<organism evidence="9 10">
    <name type="scientific">Temperatibacter marinus</name>
    <dbReference type="NCBI Taxonomy" id="1456591"/>
    <lineage>
        <taxon>Bacteria</taxon>
        <taxon>Pseudomonadati</taxon>
        <taxon>Pseudomonadota</taxon>
        <taxon>Alphaproteobacteria</taxon>
        <taxon>Kordiimonadales</taxon>
        <taxon>Temperatibacteraceae</taxon>
        <taxon>Temperatibacter</taxon>
    </lineage>
</organism>
<comment type="pathway">
    <text evidence="1 7">Cell wall biogenesis; peptidoglycan biosynthesis.</text>
</comment>
<dbReference type="InterPro" id="IPR005490">
    <property type="entry name" value="LD_TPept_cat_dom"/>
</dbReference>
<dbReference type="Proteomes" id="UP001268683">
    <property type="component" value="Chromosome"/>
</dbReference>
<comment type="similarity">
    <text evidence="2">Belongs to the YkuD family.</text>
</comment>
<evidence type="ECO:0000313" key="9">
    <source>
        <dbReference type="EMBL" id="WND03394.1"/>
    </source>
</evidence>
<feature type="active site" description="Proton donor/acceptor" evidence="7">
    <location>
        <position position="137"/>
    </location>
</feature>
<evidence type="ECO:0000256" key="2">
    <source>
        <dbReference type="ARBA" id="ARBA00005992"/>
    </source>
</evidence>
<keyword evidence="6 7" id="KW-0961">Cell wall biogenesis/degradation</keyword>